<comment type="caution">
    <text evidence="1">The sequence shown here is derived from an EMBL/GenBank/DDBJ whole genome shotgun (WGS) entry which is preliminary data.</text>
</comment>
<name>A0A699ZSZ0_HAELA</name>
<keyword evidence="2" id="KW-1185">Reference proteome</keyword>
<proteinExistence type="predicted"/>
<sequence>MFAPDIPIYLEGQFEPLVADTAGRFSPLHLAMVIKRYDMARLLLDLQASPNVHGWGYEKKSPYDRREDFLKAFAKERGEGGKVRMRVQPQLCPKPSATIMFCDDATWSHTDSDESCLLAQGDVALATRDKWQADEEAAATAWVAKQTKAKKDQLQALALKGAEFAAKKMVASVASLPISRIIQEVDLILGCRLSTLPAVMGKQTSCCYCWIEVLPQMAGSQLACAVTLL</sequence>
<dbReference type="Proteomes" id="UP000485058">
    <property type="component" value="Unassembled WGS sequence"/>
</dbReference>
<protein>
    <recommendedName>
        <fullName evidence="3">ANK_REP_REGION domain-containing protein</fullName>
    </recommendedName>
</protein>
<evidence type="ECO:0000313" key="1">
    <source>
        <dbReference type="EMBL" id="GFH19062.1"/>
    </source>
</evidence>
<evidence type="ECO:0000313" key="2">
    <source>
        <dbReference type="Proteomes" id="UP000485058"/>
    </source>
</evidence>
<reference evidence="1 2" key="1">
    <citation type="submission" date="2020-02" db="EMBL/GenBank/DDBJ databases">
        <title>Draft genome sequence of Haematococcus lacustris strain NIES-144.</title>
        <authorList>
            <person name="Morimoto D."/>
            <person name="Nakagawa S."/>
            <person name="Yoshida T."/>
            <person name="Sawayama S."/>
        </authorList>
    </citation>
    <scope>NUCLEOTIDE SEQUENCE [LARGE SCALE GENOMIC DNA]</scope>
    <source>
        <strain evidence="1 2">NIES-144</strain>
    </source>
</reference>
<gene>
    <name evidence="1" type="ORF">HaLaN_15950</name>
</gene>
<accession>A0A699ZSZ0</accession>
<dbReference type="EMBL" id="BLLF01001400">
    <property type="protein sequence ID" value="GFH19062.1"/>
    <property type="molecule type" value="Genomic_DNA"/>
</dbReference>
<evidence type="ECO:0008006" key="3">
    <source>
        <dbReference type="Google" id="ProtNLM"/>
    </source>
</evidence>
<dbReference type="AlphaFoldDB" id="A0A699ZSZ0"/>
<organism evidence="1 2">
    <name type="scientific">Haematococcus lacustris</name>
    <name type="common">Green alga</name>
    <name type="synonym">Haematococcus pluvialis</name>
    <dbReference type="NCBI Taxonomy" id="44745"/>
    <lineage>
        <taxon>Eukaryota</taxon>
        <taxon>Viridiplantae</taxon>
        <taxon>Chlorophyta</taxon>
        <taxon>core chlorophytes</taxon>
        <taxon>Chlorophyceae</taxon>
        <taxon>CS clade</taxon>
        <taxon>Chlamydomonadales</taxon>
        <taxon>Haematococcaceae</taxon>
        <taxon>Haematococcus</taxon>
    </lineage>
</organism>